<evidence type="ECO:0000313" key="2">
    <source>
        <dbReference type="Proteomes" id="UP000026961"/>
    </source>
</evidence>
<dbReference type="HOGENOM" id="CLU_2999705_0_0_1"/>
<proteinExistence type="predicted"/>
<protein>
    <submittedName>
        <fullName evidence="1">Uncharacterized protein</fullName>
    </submittedName>
</protein>
<evidence type="ECO:0000313" key="1">
    <source>
        <dbReference type="EnsemblPlants" id="OGLUM11G11550.1"/>
    </source>
</evidence>
<dbReference type="EnsemblPlants" id="OGLUM11G11550.1">
    <property type="protein sequence ID" value="OGLUM11G11550.1"/>
    <property type="gene ID" value="OGLUM11G11550"/>
</dbReference>
<accession>A0A0E0BIK0</accession>
<dbReference type="AlphaFoldDB" id="A0A0E0BIK0"/>
<reference evidence="1" key="1">
    <citation type="submission" date="2015-04" db="UniProtKB">
        <authorList>
            <consortium name="EnsemblPlants"/>
        </authorList>
    </citation>
    <scope>IDENTIFICATION</scope>
</reference>
<reference evidence="1" key="2">
    <citation type="submission" date="2018-05" db="EMBL/GenBank/DDBJ databases">
        <title>OgluRS3 (Oryza glumaepatula Reference Sequence Version 3).</title>
        <authorList>
            <person name="Zhang J."/>
            <person name="Kudrna D."/>
            <person name="Lee S."/>
            <person name="Talag J."/>
            <person name="Welchert J."/>
            <person name="Wing R.A."/>
        </authorList>
    </citation>
    <scope>NUCLEOTIDE SEQUENCE [LARGE SCALE GENOMIC DNA]</scope>
</reference>
<name>A0A0E0BIK0_9ORYZ</name>
<organism evidence="1">
    <name type="scientific">Oryza glumipatula</name>
    <dbReference type="NCBI Taxonomy" id="40148"/>
    <lineage>
        <taxon>Eukaryota</taxon>
        <taxon>Viridiplantae</taxon>
        <taxon>Streptophyta</taxon>
        <taxon>Embryophyta</taxon>
        <taxon>Tracheophyta</taxon>
        <taxon>Spermatophyta</taxon>
        <taxon>Magnoliopsida</taxon>
        <taxon>Liliopsida</taxon>
        <taxon>Poales</taxon>
        <taxon>Poaceae</taxon>
        <taxon>BOP clade</taxon>
        <taxon>Oryzoideae</taxon>
        <taxon>Oryzeae</taxon>
        <taxon>Oryzinae</taxon>
        <taxon>Oryza</taxon>
    </lineage>
</organism>
<dbReference type="Gramene" id="OGLUM11G11550.1">
    <property type="protein sequence ID" value="OGLUM11G11550.1"/>
    <property type="gene ID" value="OGLUM11G11550"/>
</dbReference>
<dbReference type="Proteomes" id="UP000026961">
    <property type="component" value="Chromosome 11"/>
</dbReference>
<keyword evidence="2" id="KW-1185">Reference proteome</keyword>
<sequence>MRCCGVSFPADMMEAAKDAGIREVLLLRHFGLQFPFHLLGAPWPLVAMIRAFLMLRN</sequence>